<name>A0ABM0MD86_SACKO</name>
<evidence type="ECO:0000313" key="3">
    <source>
        <dbReference type="RefSeq" id="XP_006817977.1"/>
    </source>
</evidence>
<organism evidence="2 3">
    <name type="scientific">Saccoglossus kowalevskii</name>
    <name type="common">Acorn worm</name>
    <dbReference type="NCBI Taxonomy" id="10224"/>
    <lineage>
        <taxon>Eukaryota</taxon>
        <taxon>Metazoa</taxon>
        <taxon>Hemichordata</taxon>
        <taxon>Enteropneusta</taxon>
        <taxon>Harrimaniidae</taxon>
        <taxon>Saccoglossus</taxon>
    </lineage>
</organism>
<feature type="region of interest" description="Disordered" evidence="1">
    <location>
        <begin position="782"/>
        <end position="813"/>
    </location>
</feature>
<evidence type="ECO:0000313" key="2">
    <source>
        <dbReference type="Proteomes" id="UP000694865"/>
    </source>
</evidence>
<dbReference type="GeneID" id="100373268"/>
<dbReference type="Proteomes" id="UP000694865">
    <property type="component" value="Unplaced"/>
</dbReference>
<keyword evidence="2" id="KW-1185">Reference proteome</keyword>
<feature type="compositionally biased region" description="Polar residues" evidence="1">
    <location>
        <begin position="560"/>
        <end position="574"/>
    </location>
</feature>
<gene>
    <name evidence="3" type="primary">LOC100373268</name>
</gene>
<feature type="compositionally biased region" description="Low complexity" evidence="1">
    <location>
        <begin position="438"/>
        <end position="449"/>
    </location>
</feature>
<feature type="compositionally biased region" description="Polar residues" evidence="1">
    <location>
        <begin position="391"/>
        <end position="418"/>
    </location>
</feature>
<feature type="compositionally biased region" description="Low complexity" evidence="1">
    <location>
        <begin position="605"/>
        <end position="619"/>
    </location>
</feature>
<reference evidence="3" key="1">
    <citation type="submission" date="2025-08" db="UniProtKB">
        <authorList>
            <consortium name="RefSeq"/>
        </authorList>
    </citation>
    <scope>IDENTIFICATION</scope>
    <source>
        <tissue evidence="3">Testes</tissue>
    </source>
</reference>
<feature type="region of interest" description="Disordered" evidence="1">
    <location>
        <begin position="137"/>
        <end position="227"/>
    </location>
</feature>
<feature type="compositionally biased region" description="Polar residues" evidence="1">
    <location>
        <begin position="214"/>
        <end position="223"/>
    </location>
</feature>
<feature type="compositionally biased region" description="Polar residues" evidence="1">
    <location>
        <begin position="523"/>
        <end position="539"/>
    </location>
</feature>
<accession>A0ABM0MD86</accession>
<feature type="region of interest" description="Disordered" evidence="1">
    <location>
        <begin position="338"/>
        <end position="734"/>
    </location>
</feature>
<feature type="compositionally biased region" description="Polar residues" evidence="1">
    <location>
        <begin position="713"/>
        <end position="734"/>
    </location>
</feature>
<feature type="compositionally biased region" description="Low complexity" evidence="1">
    <location>
        <begin position="155"/>
        <end position="165"/>
    </location>
</feature>
<proteinExistence type="predicted"/>
<feature type="compositionally biased region" description="Polar residues" evidence="1">
    <location>
        <begin position="351"/>
        <end position="381"/>
    </location>
</feature>
<dbReference type="RefSeq" id="XP_006817977.1">
    <property type="nucleotide sequence ID" value="XM_006817914.1"/>
</dbReference>
<protein>
    <submittedName>
        <fullName evidence="3">Cat eye syndrome critical region protein 2-like isoform X1</fullName>
    </submittedName>
</protein>
<feature type="region of interest" description="Disordered" evidence="1">
    <location>
        <begin position="65"/>
        <end position="119"/>
    </location>
</feature>
<feature type="compositionally biased region" description="Basic and acidic residues" evidence="1">
    <location>
        <begin position="656"/>
        <end position="670"/>
    </location>
</feature>
<evidence type="ECO:0000256" key="1">
    <source>
        <dbReference type="SAM" id="MobiDB-lite"/>
    </source>
</evidence>
<feature type="compositionally biased region" description="Low complexity" evidence="1">
    <location>
        <begin position="192"/>
        <end position="206"/>
    </location>
</feature>
<sequence>MEIAVARIATVVAVVHSLMANNNVARVQPPVPFMGDQVQITRVPNSGQPMPSHLPGQPIMHGPLPNHPGYRPPVNGGPMYRPGQPGNHPYPPPQGFPGSAPHPRSQQYYPDGNRMPNPTMTREQIHQQYWSNYHARNGQQMPTGVHGQRPPMPGQMPGQVPRPGMSGDMPQRHPSGPQQLLHGPQQMPPLDQPQGPSPMQQGPMDPHQVHRMPQTPQGSQHGSQLPPIPHNMQQGQCPPHNTGIPMPPQYPQSPMRHPRIMPPNQMPGTPVPPEHLGRPPVAASPGHMQSPQRMHQQRFDNMHGYSVNGTHADASWTPPPSPYQHPHMLDVQRQPHPQMIDLNDPRMRSPEVNSRMQKASQRIPSQSPTQVPHNQSVSENMSPHLKGMHAQAQSLLPSSATMSPHSQVMSPNSQSMPPTSHGIPPTSQDMPPDSSRVSTSSQAMTSQAQEVPPHSRSMTMHPQSMPPSSQSMPPSSQSMPPSSQSMPPSSQSIPPSSRTMPPSSQSMPPSSQGMPPLSKEVPCQSQDVILQRQGIQNPNSQPPQMPKLVPIDNNDKDQPSKMNTNDSKQPNATAKSAGHSIPDTVNVGDIASEPCVSLASKNSDTTLPTPVTTSNTVPTKSLPDKPVNPPLMSMPSSLNKTPDAFVGEYLNFSKSNDSKPAKENRKRGMSDKSAISHPSKVLKPSVPDFRNELAPSPINGPQYANKAGDFNKFNLNGPTTARENSHVDSSSMYLSSTNPLSQVMSAIDNSSPVTSSIFADLNEHSQSPKEFLNLDNQPKCTKLSNAEGIDDQPESPKTFLDLDNQPRPMQRAPVPMSHYAPHGYPGVFNQSPMGMQHLPPGHPGFNQSSPSLRHLLTANRQMNQSPMHMMPHDPRVSQAVHGIRAPHDPRLNPNHPMYHQYLQEQQRYHQMQQQSAMYQQQQQLPMRKDVPNHMFPQQYAVNSGYVTPSKPHMHGMLDPAGYPIRNGEMISTPPSHHHYQHMK</sequence>
<feature type="compositionally biased region" description="Low complexity" evidence="1">
    <location>
        <begin position="462"/>
        <end position="518"/>
    </location>
</feature>